<dbReference type="InterPro" id="IPR013785">
    <property type="entry name" value="Aldolase_TIM"/>
</dbReference>
<dbReference type="EMBL" id="BJUW01000009">
    <property type="protein sequence ID" value="GEK86964.1"/>
    <property type="molecule type" value="Genomic_DNA"/>
</dbReference>
<reference evidence="5 6" key="1">
    <citation type="submission" date="2019-07" db="EMBL/GenBank/DDBJ databases">
        <title>Whole genome shotgun sequence of Microbacterium aerolatum NBRC 103071.</title>
        <authorList>
            <person name="Hosoyama A."/>
            <person name="Uohara A."/>
            <person name="Ohji S."/>
            <person name="Ichikawa N."/>
        </authorList>
    </citation>
    <scope>NUCLEOTIDE SEQUENCE [LARGE SCALE GENOMIC DNA]</scope>
    <source>
        <strain evidence="5 6">NBRC 103071</strain>
    </source>
</reference>
<comment type="similarity">
    <text evidence="1">Belongs to the IMPDH/GMPR family.</text>
</comment>
<keyword evidence="6" id="KW-1185">Reference proteome</keyword>
<accession>A0A511AFN6</accession>
<dbReference type="InterPro" id="IPR001093">
    <property type="entry name" value="IMP_DH_GMPRt"/>
</dbReference>
<feature type="domain" description="IMP dehydrogenase/GMP reductase" evidence="4">
    <location>
        <begin position="16"/>
        <end position="300"/>
    </location>
</feature>
<evidence type="ECO:0000259" key="4">
    <source>
        <dbReference type="Pfam" id="PF00478"/>
    </source>
</evidence>
<keyword evidence="2" id="KW-0560">Oxidoreductase</keyword>
<dbReference type="PANTHER" id="PTHR11911:SF85">
    <property type="entry name" value="INOSINE-5'-MONOPHOSPHATE DEHYDROGENASE"/>
    <property type="match status" value="1"/>
</dbReference>
<dbReference type="SUPFAM" id="SSF51412">
    <property type="entry name" value="Inosine monophosphate dehydrogenase (IMPDH)"/>
    <property type="match status" value="1"/>
</dbReference>
<comment type="caution">
    <text evidence="5">The sequence shown here is derived from an EMBL/GenBank/DDBJ whole genome shotgun (WGS) entry which is preliminary data.</text>
</comment>
<dbReference type="InterPro" id="IPR005990">
    <property type="entry name" value="IMP_DH"/>
</dbReference>
<dbReference type="AlphaFoldDB" id="A0A511AFN6"/>
<gene>
    <name evidence="5" type="ORF">MAE01_21400</name>
</gene>
<sequence>MSMDIELGRAKRARRAYTFDDIAVVPSRRTRNPEDVSTAWTIDAFSFDTPVIGAPMDSVVSPKTAIMLGKLGGLGVLDLEGLWTRYENPEPLLAEIAALPAEKATVRMQQLYSEPIKPELITSRLAEIREGGVTVAGSLTPQRTQELYDTVAAAGVDLFVIRGTTVSAEHVSSVAEPLNLKKFIYDLDVPVIVGGAATYTTALHLMRTGAAGVLVGFGGGAASTTRATLGIHAPMATAVSDVAAARRDYLDESGGRYVHVIADGGVGTSGDVVKALAMGADAVMLGVALARATDAPGQGFHWGPEAHHPQLPRGRRVQTPGIATLEEILYGPAPVADGTANLIGALRKSMATTGYSDLKEFQRVEVVLAPYQQS</sequence>
<evidence type="ECO:0000256" key="2">
    <source>
        <dbReference type="ARBA" id="ARBA00023002"/>
    </source>
</evidence>
<organism evidence="5 6">
    <name type="scientific">Microbacterium aerolatum</name>
    <dbReference type="NCBI Taxonomy" id="153731"/>
    <lineage>
        <taxon>Bacteria</taxon>
        <taxon>Bacillati</taxon>
        <taxon>Actinomycetota</taxon>
        <taxon>Actinomycetes</taxon>
        <taxon>Micrococcales</taxon>
        <taxon>Microbacteriaceae</taxon>
        <taxon>Microbacterium</taxon>
    </lineage>
</organism>
<dbReference type="Gene3D" id="3.20.20.70">
    <property type="entry name" value="Aldolase class I"/>
    <property type="match status" value="1"/>
</dbReference>
<dbReference type="GO" id="GO:0006183">
    <property type="term" value="P:GTP biosynthetic process"/>
    <property type="evidence" value="ECO:0007669"/>
    <property type="project" value="TreeGrafter"/>
</dbReference>
<proteinExistence type="inferred from homology"/>
<dbReference type="CDD" id="cd00381">
    <property type="entry name" value="IMPDH"/>
    <property type="match status" value="1"/>
</dbReference>
<dbReference type="FunFam" id="3.20.20.70:FF:000060">
    <property type="entry name" value="IMP dehydrogenase subunit"/>
    <property type="match status" value="1"/>
</dbReference>
<dbReference type="GO" id="GO:0003938">
    <property type="term" value="F:IMP dehydrogenase activity"/>
    <property type="evidence" value="ECO:0007669"/>
    <property type="project" value="InterPro"/>
</dbReference>
<dbReference type="Proteomes" id="UP000321225">
    <property type="component" value="Unassembled WGS sequence"/>
</dbReference>
<dbReference type="Pfam" id="PF00478">
    <property type="entry name" value="IMPDH"/>
    <property type="match status" value="1"/>
</dbReference>
<evidence type="ECO:0000313" key="5">
    <source>
        <dbReference type="EMBL" id="GEK86964.1"/>
    </source>
</evidence>
<evidence type="ECO:0000313" key="6">
    <source>
        <dbReference type="Proteomes" id="UP000321225"/>
    </source>
</evidence>
<keyword evidence="3" id="KW-0520">NAD</keyword>
<protein>
    <submittedName>
        <fullName evidence="5">Guanosine monophosphate reductase</fullName>
    </submittedName>
</protein>
<name>A0A511AFN6_9MICO</name>
<dbReference type="NCBIfam" id="TIGR01304">
    <property type="entry name" value="IMP_DH_rel_2"/>
    <property type="match status" value="1"/>
</dbReference>
<dbReference type="SMART" id="SM01240">
    <property type="entry name" value="IMPDH"/>
    <property type="match status" value="1"/>
</dbReference>
<evidence type="ECO:0000256" key="1">
    <source>
        <dbReference type="ARBA" id="ARBA00005502"/>
    </source>
</evidence>
<evidence type="ECO:0000256" key="3">
    <source>
        <dbReference type="ARBA" id="ARBA00023027"/>
    </source>
</evidence>
<dbReference type="PANTHER" id="PTHR11911">
    <property type="entry name" value="INOSINE-5-MONOPHOSPHATE DEHYDROGENASE RELATED"/>
    <property type="match status" value="1"/>
</dbReference>
<dbReference type="InterPro" id="IPR005992">
    <property type="entry name" value="IMP_DH-rel2"/>
</dbReference>